<gene>
    <name evidence="1" type="ORF">S12H4_62166</name>
</gene>
<accession>X1UH84</accession>
<name>X1UH84_9ZZZZ</name>
<dbReference type="EMBL" id="BARW01041571">
    <property type="protein sequence ID" value="GAJ16899.1"/>
    <property type="molecule type" value="Genomic_DNA"/>
</dbReference>
<organism evidence="1">
    <name type="scientific">marine sediment metagenome</name>
    <dbReference type="NCBI Taxonomy" id="412755"/>
    <lineage>
        <taxon>unclassified sequences</taxon>
        <taxon>metagenomes</taxon>
        <taxon>ecological metagenomes</taxon>
    </lineage>
</organism>
<comment type="caution">
    <text evidence="1">The sequence shown here is derived from an EMBL/GenBank/DDBJ whole genome shotgun (WGS) entry which is preliminary data.</text>
</comment>
<evidence type="ECO:0000313" key="1">
    <source>
        <dbReference type="EMBL" id="GAJ16899.1"/>
    </source>
</evidence>
<protein>
    <submittedName>
        <fullName evidence="1">Uncharacterized protein</fullName>
    </submittedName>
</protein>
<reference evidence="1" key="1">
    <citation type="journal article" date="2014" name="Front. Microbiol.">
        <title>High frequency of phylogenetically diverse reductive dehalogenase-homologous genes in deep subseafloor sedimentary metagenomes.</title>
        <authorList>
            <person name="Kawai M."/>
            <person name="Futagami T."/>
            <person name="Toyoda A."/>
            <person name="Takaki Y."/>
            <person name="Nishi S."/>
            <person name="Hori S."/>
            <person name="Arai W."/>
            <person name="Tsubouchi T."/>
            <person name="Morono Y."/>
            <person name="Uchiyama I."/>
            <person name="Ito T."/>
            <person name="Fujiyama A."/>
            <person name="Inagaki F."/>
            <person name="Takami H."/>
        </authorList>
    </citation>
    <scope>NUCLEOTIDE SEQUENCE</scope>
    <source>
        <strain evidence="1">Expedition CK06-06</strain>
    </source>
</reference>
<dbReference type="AlphaFoldDB" id="X1UH84"/>
<sequence length="67" mass="7399">MPIPKEVLASIAEDIVKAEASLADLKDVVADMRLSGMDTSKQEAEVTELSKKLRSLKMFHDLRQAKA</sequence>
<proteinExistence type="predicted"/>